<feature type="domain" description="YHYH" evidence="2">
    <location>
        <begin position="120"/>
        <end position="226"/>
    </location>
</feature>
<accession>A0ABR1GG06</accession>
<evidence type="ECO:0000259" key="2">
    <source>
        <dbReference type="Pfam" id="PF14240"/>
    </source>
</evidence>
<dbReference type="EMBL" id="JBBJCI010000011">
    <property type="protein sequence ID" value="KAK7254940.1"/>
    <property type="molecule type" value="Genomic_DNA"/>
</dbReference>
<comment type="caution">
    <text evidence="3">The sequence shown here is derived from an EMBL/GenBank/DDBJ whole genome shotgun (WGS) entry which is preliminary data.</text>
</comment>
<dbReference type="InterPro" id="IPR025924">
    <property type="entry name" value="YHYH_dom"/>
</dbReference>
<gene>
    <name evidence="3" type="primary">PHA2</name>
    <name evidence="3" type="ORF">SO694_00138064</name>
</gene>
<keyword evidence="4" id="KW-1185">Reference proteome</keyword>
<feature type="signal peptide" evidence="1">
    <location>
        <begin position="1"/>
        <end position="17"/>
    </location>
</feature>
<sequence>MAARALVALLAVDVASACWTLDLGHNLNPGSAHATCPGVPNGQVCAPDGSSNYHFWDGAYHNGIFRGVFQTNQCSNDKWGYCPLCDPPQYLVYANHSANCVNQTVPAPQYDPKDGPHGAQLRGRVGMTLAGVNIYGPEEAGFGFGPNPMPCERTARRFDRFPVDEPRSVVHELMLDSCGGHAFPYHYHNDNACDYDHSLKQHSVLIGIALDGHGIYGLYESYNETSEEQVTPDDLDACNGHTHGVPANATYGVDEAAVYARAGIYPIYTPESPEGYCYDADCPCFEKSADRYGRNSNLTVAECACYNVCDEVSNTDCGSVSCDAMLASGDFHCADDFCPTCPKKNWCDKSCGFGTCADPVVADIAERRLKRLFA</sequence>
<protein>
    <submittedName>
        <fullName evidence="3">Wnt/PCP co-receptor</fullName>
    </submittedName>
</protein>
<organism evidence="3 4">
    <name type="scientific">Aureococcus anophagefferens</name>
    <name type="common">Harmful bloom alga</name>
    <dbReference type="NCBI Taxonomy" id="44056"/>
    <lineage>
        <taxon>Eukaryota</taxon>
        <taxon>Sar</taxon>
        <taxon>Stramenopiles</taxon>
        <taxon>Ochrophyta</taxon>
        <taxon>Pelagophyceae</taxon>
        <taxon>Pelagomonadales</taxon>
        <taxon>Pelagomonadaceae</taxon>
        <taxon>Aureococcus</taxon>
    </lineage>
</organism>
<keyword evidence="1" id="KW-0732">Signal</keyword>
<proteinExistence type="predicted"/>
<reference evidence="3 4" key="1">
    <citation type="submission" date="2024-03" db="EMBL/GenBank/DDBJ databases">
        <title>Aureococcus anophagefferens CCMP1851 and Kratosvirus quantuckense: Draft genome of a second virus-susceptible host strain in the model system.</title>
        <authorList>
            <person name="Chase E."/>
            <person name="Truchon A.R."/>
            <person name="Schepens W."/>
            <person name="Wilhelm S.W."/>
        </authorList>
    </citation>
    <scope>NUCLEOTIDE SEQUENCE [LARGE SCALE GENOMIC DNA]</scope>
    <source>
        <strain evidence="3 4">CCMP1851</strain>
    </source>
</reference>
<feature type="chain" id="PRO_5045636289" evidence="1">
    <location>
        <begin position="18"/>
        <end position="374"/>
    </location>
</feature>
<evidence type="ECO:0000313" key="3">
    <source>
        <dbReference type="EMBL" id="KAK7254940.1"/>
    </source>
</evidence>
<evidence type="ECO:0000313" key="4">
    <source>
        <dbReference type="Proteomes" id="UP001363151"/>
    </source>
</evidence>
<dbReference type="Proteomes" id="UP001363151">
    <property type="component" value="Unassembled WGS sequence"/>
</dbReference>
<name>A0ABR1GG06_AURAN</name>
<dbReference type="Pfam" id="PF14240">
    <property type="entry name" value="YHYH"/>
    <property type="match status" value="1"/>
</dbReference>
<evidence type="ECO:0000256" key="1">
    <source>
        <dbReference type="SAM" id="SignalP"/>
    </source>
</evidence>